<sequence>MGCWWRPWPRADLEVLAHTLEALSAIVRGSPALREIDLNPVLVLPEGEGVVALDALNSG</sequence>
<reference evidence="2" key="1">
    <citation type="submission" date="2017-02" db="EMBL/GenBank/DDBJ databases">
        <authorList>
            <person name="Varghese N."/>
            <person name="Submissions S."/>
        </authorList>
    </citation>
    <scope>NUCLEOTIDE SEQUENCE [LARGE SCALE GENOMIC DNA]</scope>
    <source>
        <strain evidence="2">SM117</strain>
    </source>
</reference>
<keyword evidence="2" id="KW-1185">Reference proteome</keyword>
<evidence type="ECO:0000313" key="2">
    <source>
        <dbReference type="Proteomes" id="UP000190989"/>
    </source>
</evidence>
<dbReference type="AlphaFoldDB" id="A0A1U6HST8"/>
<name>A0A1U6HST8_9SPHN</name>
<dbReference type="Proteomes" id="UP000190989">
    <property type="component" value="Unassembled WGS sequence"/>
</dbReference>
<accession>A0A1U6HST8</accession>
<dbReference type="Pfam" id="PF13549">
    <property type="entry name" value="ATP-grasp_5"/>
    <property type="match status" value="1"/>
</dbReference>
<organism evidence="1 2">
    <name type="scientific">Novosphingobium mathurense</name>
    <dbReference type="NCBI Taxonomy" id="428990"/>
    <lineage>
        <taxon>Bacteria</taxon>
        <taxon>Pseudomonadati</taxon>
        <taxon>Pseudomonadota</taxon>
        <taxon>Alphaproteobacteria</taxon>
        <taxon>Sphingomonadales</taxon>
        <taxon>Sphingomonadaceae</taxon>
        <taxon>Novosphingobium</taxon>
    </lineage>
</organism>
<evidence type="ECO:0000313" key="1">
    <source>
        <dbReference type="EMBL" id="SLJ98880.1"/>
    </source>
</evidence>
<protein>
    <submittedName>
        <fullName evidence="1">ATP-grasp domain-containing protein</fullName>
    </submittedName>
</protein>
<gene>
    <name evidence="1" type="ORF">SAMN06295987_10310</name>
</gene>
<proteinExistence type="predicted"/>
<dbReference type="EMBL" id="FVZE01000003">
    <property type="protein sequence ID" value="SLJ98880.1"/>
    <property type="molecule type" value="Genomic_DNA"/>
</dbReference>
<dbReference type="STRING" id="428990.SAMN06295987_10310"/>
<dbReference type="Gene3D" id="3.30.470.20">
    <property type="entry name" value="ATP-grasp fold, B domain"/>
    <property type="match status" value="1"/>
</dbReference>